<proteinExistence type="predicted"/>
<feature type="compositionally biased region" description="Basic and acidic residues" evidence="1">
    <location>
        <begin position="286"/>
        <end position="297"/>
    </location>
</feature>
<evidence type="ECO:0000313" key="3">
    <source>
        <dbReference type="Proteomes" id="UP001157974"/>
    </source>
</evidence>
<feature type="compositionally biased region" description="Acidic residues" evidence="1">
    <location>
        <begin position="58"/>
        <end position="73"/>
    </location>
</feature>
<accession>A0AAV8UZ91</accession>
<feature type="compositionally biased region" description="Basic and acidic residues" evidence="1">
    <location>
        <begin position="77"/>
        <end position="86"/>
    </location>
</feature>
<dbReference type="AlphaFoldDB" id="A0AAV8UZ91"/>
<name>A0AAV8UZ91_9RHOD</name>
<evidence type="ECO:0000313" key="2">
    <source>
        <dbReference type="EMBL" id="KAJ8907909.1"/>
    </source>
</evidence>
<reference evidence="2 3" key="1">
    <citation type="journal article" date="2023" name="Nat. Commun.">
        <title>Origin of minicircular mitochondrial genomes in red algae.</title>
        <authorList>
            <person name="Lee Y."/>
            <person name="Cho C.H."/>
            <person name="Lee Y.M."/>
            <person name="Park S.I."/>
            <person name="Yang J.H."/>
            <person name="West J.A."/>
            <person name="Bhattacharya D."/>
            <person name="Yoon H.S."/>
        </authorList>
    </citation>
    <scope>NUCLEOTIDE SEQUENCE [LARGE SCALE GENOMIC DNA]</scope>
    <source>
        <strain evidence="2 3">CCMP1338</strain>
        <tissue evidence="2">Whole cell</tissue>
    </source>
</reference>
<feature type="region of interest" description="Disordered" evidence="1">
    <location>
        <begin position="1"/>
        <end position="151"/>
    </location>
</feature>
<dbReference type="EMBL" id="JAMWBK010000002">
    <property type="protein sequence ID" value="KAJ8907909.1"/>
    <property type="molecule type" value="Genomic_DNA"/>
</dbReference>
<feature type="region of interest" description="Disordered" evidence="1">
    <location>
        <begin position="279"/>
        <end position="347"/>
    </location>
</feature>
<keyword evidence="3" id="KW-1185">Reference proteome</keyword>
<organism evidence="2 3">
    <name type="scientific">Rhodosorus marinus</name>
    <dbReference type="NCBI Taxonomy" id="101924"/>
    <lineage>
        <taxon>Eukaryota</taxon>
        <taxon>Rhodophyta</taxon>
        <taxon>Stylonematophyceae</taxon>
        <taxon>Stylonematales</taxon>
        <taxon>Stylonemataceae</taxon>
        <taxon>Rhodosorus</taxon>
    </lineage>
</organism>
<dbReference type="Proteomes" id="UP001157974">
    <property type="component" value="Unassembled WGS sequence"/>
</dbReference>
<feature type="compositionally biased region" description="Basic and acidic residues" evidence="1">
    <location>
        <begin position="95"/>
        <end position="111"/>
    </location>
</feature>
<feature type="compositionally biased region" description="Basic residues" evidence="1">
    <location>
        <begin position="298"/>
        <end position="307"/>
    </location>
</feature>
<comment type="caution">
    <text evidence="2">The sequence shown here is derived from an EMBL/GenBank/DDBJ whole genome shotgun (WGS) entry which is preliminary data.</text>
</comment>
<evidence type="ECO:0000256" key="1">
    <source>
        <dbReference type="SAM" id="MobiDB-lite"/>
    </source>
</evidence>
<protein>
    <submittedName>
        <fullName evidence="2">Uncharacterized protein</fullName>
    </submittedName>
</protein>
<gene>
    <name evidence="2" type="ORF">NDN08_008012</name>
</gene>
<feature type="compositionally biased region" description="Basic residues" evidence="1">
    <location>
        <begin position="1"/>
        <end position="13"/>
    </location>
</feature>
<sequence length="347" mass="38296">MSTTKKVKGRGQVKYKTAGWGEGAEREDDVVRWRKVQDGPGSEEQCGSGLEVENVEQNTEDSPIDEVREDDSSGDSRNVEDAEQKLRGRSAVLKQGEDSAEDRGSEREAKKFGQGSNTSSIDWTEETSDKRLASRGAPEEEEARRADQVSCVRKGSEDVAIKKKKDVEAAPRLVSEKVLEVVGEAETISSDAVLKLLPEAMKVLKVSDQRYLAIFRTSASCRRMAQNAKTETLKVAPLKTDSKESEAVYRKEYPNARETTDVVARRLILGALNLKHGDIAKSSARKSPDPQARGEHKSHGRSRSTKKSTREGDNDGKNPTQRPGSPARSGKNKFTGLEPEWQPKQNT</sequence>